<keyword evidence="1" id="KW-0812">Transmembrane</keyword>
<keyword evidence="1" id="KW-0472">Membrane</keyword>
<keyword evidence="3" id="KW-1185">Reference proteome</keyword>
<gene>
    <name evidence="2" type="ORF">EA462_00545</name>
</gene>
<proteinExistence type="predicted"/>
<feature type="transmembrane region" description="Helical" evidence="1">
    <location>
        <begin position="33"/>
        <end position="51"/>
    </location>
</feature>
<comment type="caution">
    <text evidence="2">The sequence shown here is derived from an EMBL/GenBank/DDBJ whole genome shotgun (WGS) entry which is preliminary data.</text>
</comment>
<organism evidence="2 3">
    <name type="scientific">Natrarchaeobius halalkaliphilus</name>
    <dbReference type="NCBI Taxonomy" id="1679091"/>
    <lineage>
        <taxon>Archaea</taxon>
        <taxon>Methanobacteriati</taxon>
        <taxon>Methanobacteriota</taxon>
        <taxon>Stenosarchaea group</taxon>
        <taxon>Halobacteria</taxon>
        <taxon>Halobacteriales</taxon>
        <taxon>Natrialbaceae</taxon>
        <taxon>Natrarchaeobius</taxon>
    </lineage>
</organism>
<feature type="transmembrane region" description="Helical" evidence="1">
    <location>
        <begin position="71"/>
        <end position="95"/>
    </location>
</feature>
<reference evidence="2 3" key="1">
    <citation type="submission" date="2018-10" db="EMBL/GenBank/DDBJ databases">
        <title>Natrarchaeobius chitinivorans gen. nov., sp. nov., and Natrarchaeobius haloalkaliphilus sp. nov., alkaliphilic, chitin-utilizing haloarchaea from hypersaline alkaline lakes.</title>
        <authorList>
            <person name="Sorokin D.Y."/>
            <person name="Elcheninov A.G."/>
            <person name="Kostrikina N.A."/>
            <person name="Bale N.J."/>
            <person name="Sinninghe Damste J.S."/>
            <person name="Khijniak T.V."/>
            <person name="Kublanov I.V."/>
            <person name="Toshchakov S.V."/>
        </authorList>
    </citation>
    <scope>NUCLEOTIDE SEQUENCE [LARGE SCALE GENOMIC DNA]</scope>
    <source>
        <strain evidence="2 3">AArcht-Sl</strain>
    </source>
</reference>
<feature type="transmembrane region" description="Helical" evidence="1">
    <location>
        <begin position="6"/>
        <end position="26"/>
    </location>
</feature>
<keyword evidence="1" id="KW-1133">Transmembrane helix</keyword>
<evidence type="ECO:0000313" key="3">
    <source>
        <dbReference type="Proteomes" id="UP000273828"/>
    </source>
</evidence>
<evidence type="ECO:0000313" key="2">
    <source>
        <dbReference type="EMBL" id="RQG92755.1"/>
    </source>
</evidence>
<protein>
    <submittedName>
        <fullName evidence="2">Uncharacterized protein</fullName>
    </submittedName>
</protein>
<evidence type="ECO:0000256" key="1">
    <source>
        <dbReference type="SAM" id="Phobius"/>
    </source>
</evidence>
<dbReference type="EMBL" id="REFY01000001">
    <property type="protein sequence ID" value="RQG92755.1"/>
    <property type="molecule type" value="Genomic_DNA"/>
</dbReference>
<name>A0A3N6P983_9EURY</name>
<sequence length="114" mass="12351">MTDRTRPTWLAYPLTALGAGIGHCYLGEWKRGAMWFALYVLALGFLSARTLTGAFEPGQPFVVSALQLESVNYVDVAVPLAVLLVCLLDVYLIGLTERTATAAARPDDPHRNGS</sequence>
<dbReference type="OrthoDB" id="204947at2157"/>
<accession>A0A3N6P983</accession>
<dbReference type="Proteomes" id="UP000273828">
    <property type="component" value="Unassembled WGS sequence"/>
</dbReference>
<dbReference type="RefSeq" id="WP_124176630.1">
    <property type="nucleotide sequence ID" value="NZ_REFY01000001.1"/>
</dbReference>
<dbReference type="AlphaFoldDB" id="A0A3N6P983"/>